<dbReference type="AlphaFoldDB" id="A0A1B0GNF7"/>
<evidence type="ECO:0000256" key="1">
    <source>
        <dbReference type="SAM" id="MobiDB-lite"/>
    </source>
</evidence>
<dbReference type="EMBL" id="AJVK01013439">
    <property type="status" value="NOT_ANNOTATED_CDS"/>
    <property type="molecule type" value="Genomic_DNA"/>
</dbReference>
<sequence>ISSTKVHNAVKSEASNPSAEEKRGKTPSKNKTPEHSRSIVRSFIASIPSYGSHYSRSKSTKRYLDPSLTYAKIYRQYIAKMEELEESPVSKKVFMDIFHSDFNLSIKKPHTDTCKTCDTLKHSIQAVKNDNDKREIEEKKLSDHHTMIKKLKNEFDDDLKRAGDEVKVLTFDLQKALPTPKVPTNVAFYKRQLWTYNLCIYDEGTKQGHMYLWAENIASRGAQEIASCLLCHLKSLPPTVTKVILYSDSCGGQNRNIKMALFLKHFLCQNTHNITKITQKFFVSGHSYNSCDRSFGTIEKCSSRH</sequence>
<dbReference type="EnsemblMetazoa" id="PPAI004828-RA">
    <property type="protein sequence ID" value="PPAI004828-PA"/>
    <property type="gene ID" value="PPAI004828"/>
</dbReference>
<protein>
    <submittedName>
        <fullName evidence="2">Uncharacterized protein</fullName>
    </submittedName>
</protein>
<evidence type="ECO:0000313" key="2">
    <source>
        <dbReference type="EnsemblMetazoa" id="PPAI004828-PA"/>
    </source>
</evidence>
<keyword evidence="3" id="KW-1185">Reference proteome</keyword>
<accession>A0A1B0GNF7</accession>
<dbReference type="VEuPathDB" id="VectorBase:PPAI004828"/>
<dbReference type="Proteomes" id="UP000092462">
    <property type="component" value="Unassembled WGS sequence"/>
</dbReference>
<evidence type="ECO:0000313" key="3">
    <source>
        <dbReference type="Proteomes" id="UP000092462"/>
    </source>
</evidence>
<dbReference type="PANTHER" id="PTHR10773:SF19">
    <property type="match status" value="1"/>
</dbReference>
<name>A0A1B0GNF7_PHLPP</name>
<proteinExistence type="predicted"/>
<organism evidence="2 3">
    <name type="scientific">Phlebotomus papatasi</name>
    <name type="common">Sandfly</name>
    <dbReference type="NCBI Taxonomy" id="29031"/>
    <lineage>
        <taxon>Eukaryota</taxon>
        <taxon>Metazoa</taxon>
        <taxon>Ecdysozoa</taxon>
        <taxon>Arthropoda</taxon>
        <taxon>Hexapoda</taxon>
        <taxon>Insecta</taxon>
        <taxon>Pterygota</taxon>
        <taxon>Neoptera</taxon>
        <taxon>Endopterygota</taxon>
        <taxon>Diptera</taxon>
        <taxon>Nematocera</taxon>
        <taxon>Psychodoidea</taxon>
        <taxon>Psychodidae</taxon>
        <taxon>Phlebotomus</taxon>
        <taxon>Phlebotomus</taxon>
    </lineage>
</organism>
<dbReference type="PANTHER" id="PTHR10773">
    <property type="entry name" value="DNA-DIRECTED RNA POLYMERASES I, II, AND III SUBUNIT RPABC2"/>
    <property type="match status" value="1"/>
</dbReference>
<reference evidence="2" key="1">
    <citation type="submission" date="2022-08" db="UniProtKB">
        <authorList>
            <consortium name="EnsemblMetazoa"/>
        </authorList>
    </citation>
    <scope>IDENTIFICATION</scope>
    <source>
        <strain evidence="2">Israel</strain>
    </source>
</reference>
<feature type="region of interest" description="Disordered" evidence="1">
    <location>
        <begin position="1"/>
        <end position="37"/>
    </location>
</feature>
<dbReference type="VEuPathDB" id="VectorBase:PPAPM1_000284"/>